<dbReference type="Proteomes" id="UP000250043">
    <property type="component" value="Unassembled WGS sequence"/>
</dbReference>
<proteinExistence type="predicted"/>
<dbReference type="OrthoDB" id="5959761at2759"/>
<gene>
    <name evidence="1" type="ORF">OBBRIDRAFT_452364</name>
</gene>
<reference evidence="1 2" key="1">
    <citation type="submission" date="2016-07" db="EMBL/GenBank/DDBJ databases">
        <title>Draft genome of the white-rot fungus Obba rivulosa 3A-2.</title>
        <authorList>
            <consortium name="DOE Joint Genome Institute"/>
            <person name="Miettinen O."/>
            <person name="Riley R."/>
            <person name="Acob R."/>
            <person name="Barry K."/>
            <person name="Cullen D."/>
            <person name="De Vries R."/>
            <person name="Hainaut M."/>
            <person name="Hatakka A."/>
            <person name="Henrissat B."/>
            <person name="Hilden K."/>
            <person name="Kuo R."/>
            <person name="Labutti K."/>
            <person name="Lipzen A."/>
            <person name="Makela M.R."/>
            <person name="Sandor L."/>
            <person name="Spatafora J.W."/>
            <person name="Grigoriev I.V."/>
            <person name="Hibbett D.S."/>
        </authorList>
    </citation>
    <scope>NUCLEOTIDE SEQUENCE [LARGE SCALE GENOMIC DNA]</scope>
    <source>
        <strain evidence="1 2">3A-2</strain>
    </source>
</reference>
<keyword evidence="2" id="KW-1185">Reference proteome</keyword>
<evidence type="ECO:0000313" key="2">
    <source>
        <dbReference type="Proteomes" id="UP000250043"/>
    </source>
</evidence>
<dbReference type="AlphaFoldDB" id="A0A8E2B1U5"/>
<sequence length="87" mass="9289">MLVCRMLRDSNEISRSIHAERTRRPISSPSFSTVCSPFALALSCFPLGFPRLSSSTLLSPLIVSALAVALDGCISQSTTALLAFATE</sequence>
<organism evidence="1 2">
    <name type="scientific">Obba rivulosa</name>
    <dbReference type="NCBI Taxonomy" id="1052685"/>
    <lineage>
        <taxon>Eukaryota</taxon>
        <taxon>Fungi</taxon>
        <taxon>Dikarya</taxon>
        <taxon>Basidiomycota</taxon>
        <taxon>Agaricomycotina</taxon>
        <taxon>Agaricomycetes</taxon>
        <taxon>Polyporales</taxon>
        <taxon>Gelatoporiaceae</taxon>
        <taxon>Obba</taxon>
    </lineage>
</organism>
<evidence type="ECO:0000313" key="1">
    <source>
        <dbReference type="EMBL" id="OCH92444.1"/>
    </source>
</evidence>
<accession>A0A8E2B1U5</accession>
<dbReference type="EMBL" id="KV722369">
    <property type="protein sequence ID" value="OCH92444.1"/>
    <property type="molecule type" value="Genomic_DNA"/>
</dbReference>
<protein>
    <submittedName>
        <fullName evidence="1">Uncharacterized protein</fullName>
    </submittedName>
</protein>
<name>A0A8E2B1U5_9APHY</name>